<protein>
    <submittedName>
        <fullName evidence="2">Uncharacterized protein</fullName>
    </submittedName>
</protein>
<gene>
    <name evidence="2" type="ORF">MUK42_34352</name>
</gene>
<dbReference type="Proteomes" id="UP001055439">
    <property type="component" value="Chromosome 8"/>
</dbReference>
<feature type="compositionally biased region" description="Pro residues" evidence="1">
    <location>
        <begin position="12"/>
        <end position="22"/>
    </location>
</feature>
<sequence>MRETAEETRPLNPVPSPSPTTPSPNTALASRKQRSPSVLNIRVSNLFHVSSSLASVATMCDCAIVVVTDRCFAINGLDEITEHFKQKLQH</sequence>
<reference evidence="2" key="1">
    <citation type="submission" date="2022-05" db="EMBL/GenBank/DDBJ databases">
        <title>The Musa troglodytarum L. genome provides insights into the mechanism of non-climacteric behaviour and enrichment of carotenoids.</title>
        <authorList>
            <person name="Wang J."/>
        </authorList>
    </citation>
    <scope>NUCLEOTIDE SEQUENCE</scope>
    <source>
        <tissue evidence="2">Leaf</tissue>
    </source>
</reference>
<keyword evidence="3" id="KW-1185">Reference proteome</keyword>
<feature type="region of interest" description="Disordered" evidence="1">
    <location>
        <begin position="1"/>
        <end position="34"/>
    </location>
</feature>
<evidence type="ECO:0000313" key="2">
    <source>
        <dbReference type="EMBL" id="URE26411.1"/>
    </source>
</evidence>
<evidence type="ECO:0000256" key="1">
    <source>
        <dbReference type="SAM" id="MobiDB-lite"/>
    </source>
</evidence>
<dbReference type="AlphaFoldDB" id="A0A9E7H2L6"/>
<organism evidence="2 3">
    <name type="scientific">Musa troglodytarum</name>
    <name type="common">fe'i banana</name>
    <dbReference type="NCBI Taxonomy" id="320322"/>
    <lineage>
        <taxon>Eukaryota</taxon>
        <taxon>Viridiplantae</taxon>
        <taxon>Streptophyta</taxon>
        <taxon>Embryophyta</taxon>
        <taxon>Tracheophyta</taxon>
        <taxon>Spermatophyta</taxon>
        <taxon>Magnoliopsida</taxon>
        <taxon>Liliopsida</taxon>
        <taxon>Zingiberales</taxon>
        <taxon>Musaceae</taxon>
        <taxon>Musa</taxon>
    </lineage>
</organism>
<name>A0A9E7H2L6_9LILI</name>
<accession>A0A9E7H2L6</accession>
<evidence type="ECO:0000313" key="3">
    <source>
        <dbReference type="Proteomes" id="UP001055439"/>
    </source>
</evidence>
<proteinExistence type="predicted"/>
<dbReference type="EMBL" id="CP097510">
    <property type="protein sequence ID" value="URE26411.1"/>
    <property type="molecule type" value="Genomic_DNA"/>
</dbReference>